<dbReference type="SUPFAM" id="SSF49401">
    <property type="entry name" value="Bacterial adhesins"/>
    <property type="match status" value="2"/>
</dbReference>
<dbReference type="Pfam" id="PF17210">
    <property type="entry name" value="SdrD_B"/>
    <property type="match status" value="3"/>
</dbReference>
<evidence type="ECO:0000256" key="1">
    <source>
        <dbReference type="ARBA" id="ARBA00004168"/>
    </source>
</evidence>
<feature type="compositionally biased region" description="Polar residues" evidence="7">
    <location>
        <begin position="998"/>
        <end position="1021"/>
    </location>
</feature>
<evidence type="ECO:0000256" key="6">
    <source>
        <dbReference type="ARBA" id="ARBA00023088"/>
    </source>
</evidence>
<comment type="similarity">
    <text evidence="2">Belongs to the serine-aspartate repeat-containing protein (SDr) family.</text>
</comment>
<feature type="compositionally biased region" description="Polar residues" evidence="7">
    <location>
        <begin position="881"/>
        <end position="895"/>
    </location>
</feature>
<evidence type="ECO:0000256" key="7">
    <source>
        <dbReference type="SAM" id="MobiDB-lite"/>
    </source>
</evidence>
<dbReference type="InterPro" id="IPR008966">
    <property type="entry name" value="Adhesion_dom_sf"/>
</dbReference>
<evidence type="ECO:0008006" key="12">
    <source>
        <dbReference type="Google" id="ProtNLM"/>
    </source>
</evidence>
<proteinExistence type="inferred from homology"/>
<dbReference type="InterPro" id="IPR033764">
    <property type="entry name" value="Sdr_B"/>
</dbReference>
<evidence type="ECO:0000313" key="10">
    <source>
        <dbReference type="EMBL" id="TDM00995.1"/>
    </source>
</evidence>
<comment type="caution">
    <text evidence="10">The sequence shown here is derived from an EMBL/GenBank/DDBJ whole genome shotgun (WGS) entry which is preliminary data.</text>
</comment>
<feature type="region of interest" description="Disordered" evidence="7">
    <location>
        <begin position="971"/>
        <end position="1021"/>
    </location>
</feature>
<keyword evidence="3" id="KW-0134">Cell wall</keyword>
<feature type="domain" description="SD-repeat containing protein B" evidence="8">
    <location>
        <begin position="655"/>
        <end position="757"/>
    </location>
</feature>
<dbReference type="Proteomes" id="UP000295328">
    <property type="component" value="Unassembled WGS sequence"/>
</dbReference>
<dbReference type="InterPro" id="IPR011252">
    <property type="entry name" value="Fibrogen-bd_dom1"/>
</dbReference>
<dbReference type="Gene3D" id="2.60.40.1290">
    <property type="match status" value="1"/>
</dbReference>
<reference evidence="10 11" key="1">
    <citation type="submission" date="2019-01" db="EMBL/GenBank/DDBJ databases">
        <title>Draft genome sequences of the type strains of six Macrococcus species.</title>
        <authorList>
            <person name="Mazhar S."/>
            <person name="Altermann E."/>
            <person name="Hill C."/>
            <person name="Mcauliffe O."/>
        </authorList>
    </citation>
    <scope>NUCLEOTIDE SEQUENCE [LARGE SCALE GENOMIC DNA]</scope>
    <source>
        <strain evidence="10 11">CCM4809</strain>
    </source>
</reference>
<evidence type="ECO:0000256" key="5">
    <source>
        <dbReference type="ARBA" id="ARBA00022729"/>
    </source>
</evidence>
<feature type="domain" description="SD-repeat containing protein B" evidence="8">
    <location>
        <begin position="422"/>
        <end position="532"/>
    </location>
</feature>
<evidence type="ECO:0000259" key="8">
    <source>
        <dbReference type="Pfam" id="PF17210"/>
    </source>
</evidence>
<feature type="region of interest" description="Disordered" evidence="7">
    <location>
        <begin position="881"/>
        <end position="900"/>
    </location>
</feature>
<evidence type="ECO:0000256" key="2">
    <source>
        <dbReference type="ARBA" id="ARBA00007257"/>
    </source>
</evidence>
<dbReference type="Pfam" id="PF19079">
    <property type="entry name" value="CFSR"/>
    <property type="match status" value="4"/>
</dbReference>
<accession>A0A4R6BHL3</accession>
<dbReference type="Gene3D" id="2.60.40.10">
    <property type="entry name" value="Immunoglobulins"/>
    <property type="match status" value="3"/>
</dbReference>
<feature type="domain" description="SD-repeat containing protein B" evidence="8">
    <location>
        <begin position="538"/>
        <end position="641"/>
    </location>
</feature>
<dbReference type="RefSeq" id="WP_208001689.1">
    <property type="nucleotide sequence ID" value="NZ_SCWE01000009.1"/>
</dbReference>
<keyword evidence="5" id="KW-0732">Signal</keyword>
<gene>
    <name evidence="10" type="ORF">ERX37_11105</name>
</gene>
<dbReference type="SUPFAM" id="SSF117074">
    <property type="entry name" value="Hypothetical protein PA1324"/>
    <property type="match status" value="3"/>
</dbReference>
<dbReference type="PANTHER" id="PTHR36108">
    <property type="entry name" value="COLOSSIN-B-RELATED"/>
    <property type="match status" value="1"/>
</dbReference>
<name>A0A4R6BHL3_9STAP</name>
<organism evidence="10 11">
    <name type="scientific">Macrococcus hajekii</name>
    <dbReference type="NCBI Taxonomy" id="198482"/>
    <lineage>
        <taxon>Bacteria</taxon>
        <taxon>Bacillati</taxon>
        <taxon>Bacillota</taxon>
        <taxon>Bacilli</taxon>
        <taxon>Bacillales</taxon>
        <taxon>Staphylococcaceae</taxon>
        <taxon>Macrococcus</taxon>
    </lineage>
</organism>
<dbReference type="Pfam" id="PF17961">
    <property type="entry name" value="Big_8"/>
    <property type="match status" value="1"/>
</dbReference>
<evidence type="ECO:0000313" key="11">
    <source>
        <dbReference type="Proteomes" id="UP000295328"/>
    </source>
</evidence>
<dbReference type="Gene3D" id="2.20.230.10">
    <property type="entry name" value="Resuscitation-promoting factor rpfb"/>
    <property type="match status" value="1"/>
</dbReference>
<dbReference type="GO" id="GO:0007155">
    <property type="term" value="P:cell adhesion"/>
    <property type="evidence" value="ECO:0007669"/>
    <property type="project" value="InterPro"/>
</dbReference>
<protein>
    <recommendedName>
        <fullName evidence="12">YSIRK-type signal peptide-containing protein</fullName>
    </recommendedName>
</protein>
<dbReference type="PANTHER" id="PTHR36108:SF13">
    <property type="entry name" value="COLOSSIN-B-RELATED"/>
    <property type="match status" value="1"/>
</dbReference>
<dbReference type="Gene3D" id="3.90.930.1">
    <property type="match status" value="1"/>
</dbReference>
<evidence type="ECO:0000259" key="9">
    <source>
        <dbReference type="Pfam" id="PF17961"/>
    </source>
</evidence>
<evidence type="ECO:0000256" key="3">
    <source>
        <dbReference type="ARBA" id="ARBA00022512"/>
    </source>
</evidence>
<dbReference type="NCBIfam" id="TIGR04203">
    <property type="entry name" value="RPT_S_cricet"/>
    <property type="match status" value="7"/>
</dbReference>
<keyword evidence="6" id="KW-0572">Peptidoglycan-anchor</keyword>
<dbReference type="InterPro" id="IPR026394">
    <property type="entry name" value="RPT_S_cricet"/>
</dbReference>
<feature type="non-terminal residue" evidence="10">
    <location>
        <position position="1229"/>
    </location>
</feature>
<keyword evidence="11" id="KW-1185">Reference proteome</keyword>
<sequence>MTDYLVDNTGVTQEEAAANLETMNLDYDTLTSDELVAAMLLAIANEQNASTVVATPVDEQPVVNEESIAIATNETAVAEPITSPVKFRMLTASPTLLSTTSIAAPTATLVGSTTPQNVNNYVKATTTYEILGGGKSANEVWITTDGSLKLNTSYVVDDAVTEGDYFTMDFGTYIHPSTFDKPYKVGNIYDANGSTIAIGSYDATTNTAKYTFTNYVDLYNNVSGSYSLLTHPKRDIVTDNKQSVPVTVTTAGESTTQNVIFDYGNKNVLAINALDYKIGNTAVFTSYINQPHTAIYDTSVKLTGTGYTFSSTSQIEVYQVTNDVQFRDSFSPDYSSLTKVNPPIIINADGTATINLGDIGTTGYIIKSTADKVASFTGTPTFNTTLTYATVNGGTKSTSGNTANLSSTSVSSTGSGSTATYSIGDTVWVDTNRDGIQNETATGLAGVTVNLLDSTGIRLATTTTDSSGKYIFTGVNNGNYQIQVVEPTGYDFTVANIGTNDTVDSDMVLTNGKYITPVTINSANVTTVDAGLVKETYNIGDRVWDDANKDGVQTTGETGIAGTTVILRDTNNNEIARTTTDSTGNYNFANVANGNYVVEFVTPTGYEPTIANNSANDVIDSDGRYASVTINDADNNTIDSGFTKIVTPTTTPVYNLGDYVWLDSNKDGLQTAGETGIGGVQVLLKDANNRTIQTTVTDNAGNYGFYDLPQGTYTVEFIAPGSYTATTTGTNPASTTDSNGIKTTVNLTSNNTSIDLGLVQQPPTVTPEYELTIDDVSYEIIVRENTALPENTISLVQQGADGRERVVYQLNPDVDPSTMTATNNEEFYSKYFTEVSRQVIYAPQDAIIEYNLAKAVQDITYNPTANTYNVTYTDGTTATLPGQSPSTITSTSERGTGSIDGGPIVNGTWINFYTVDANGVRSETPYDTTFIPDGTNGIDGTDGTSPTISVVDNADGTHTVTITNPDGTITTTVIKDGEKGDTGATGATGADGKDGVSPTVNVTDNGDGTHTVTVNNPDGTTSTTIIKDGVDGESPTATVVDNGDGTHTVTITNPDGTTTTTVIKDGVDGVDGKDGVSPTATVVDNGDGTHTVTITNPDGTTTTTVIKDGADGESPTATVVDNGDGTHTVTITNPDGTTTTTVIKDGADGESPTATVVDNGDGTHTVTITNPDGTTTTTVIKDGVDGKSPTATVVDNGDGTHTVTITNPDGTTTTTVIKDGADGESPTAT</sequence>
<dbReference type="InterPro" id="IPR041171">
    <property type="entry name" value="SDR_Ig"/>
</dbReference>
<keyword evidence="4" id="KW-0964">Secreted</keyword>
<dbReference type="AlphaFoldDB" id="A0A4R6BHL3"/>
<dbReference type="InterPro" id="IPR013783">
    <property type="entry name" value="Ig-like_fold"/>
</dbReference>
<evidence type="ECO:0000256" key="4">
    <source>
        <dbReference type="ARBA" id="ARBA00022525"/>
    </source>
</evidence>
<dbReference type="Gene3D" id="2.60.40.1280">
    <property type="match status" value="1"/>
</dbReference>
<feature type="domain" description="SDR-like Ig" evidence="9">
    <location>
        <begin position="147"/>
        <end position="241"/>
    </location>
</feature>
<comment type="subcellular location">
    <subcellularLocation>
        <location evidence="1">Secreted</location>
        <location evidence="1">Cell wall</location>
        <topology evidence="1">Peptidoglycan-anchor</topology>
    </subcellularLocation>
</comment>
<dbReference type="EMBL" id="SCWE01000009">
    <property type="protein sequence ID" value="TDM00995.1"/>
    <property type="molecule type" value="Genomic_DNA"/>
</dbReference>